<protein>
    <submittedName>
        <fullName evidence="2">Membrane protein</fullName>
    </submittedName>
</protein>
<keyword evidence="1" id="KW-0812">Transmembrane</keyword>
<feature type="transmembrane region" description="Helical" evidence="1">
    <location>
        <begin position="259"/>
        <end position="280"/>
    </location>
</feature>
<reference evidence="2 3" key="1">
    <citation type="submission" date="2023-07" db="EMBL/GenBank/DDBJ databases">
        <title>Comparative genomics of wheat-associated soil bacteria to identify genetic determinants of phenazine resistance.</title>
        <authorList>
            <person name="Mouncey N."/>
        </authorList>
    </citation>
    <scope>NUCLEOTIDE SEQUENCE [LARGE SCALE GENOMIC DNA]</scope>
    <source>
        <strain evidence="2 3">W1I3</strain>
    </source>
</reference>
<feature type="transmembrane region" description="Helical" evidence="1">
    <location>
        <begin position="198"/>
        <end position="218"/>
    </location>
</feature>
<organism evidence="2 3">
    <name type="scientific">Pseudarthrobacter siccitolerans</name>
    <dbReference type="NCBI Taxonomy" id="861266"/>
    <lineage>
        <taxon>Bacteria</taxon>
        <taxon>Bacillati</taxon>
        <taxon>Actinomycetota</taxon>
        <taxon>Actinomycetes</taxon>
        <taxon>Micrococcales</taxon>
        <taxon>Micrococcaceae</taxon>
        <taxon>Pseudarthrobacter</taxon>
    </lineage>
</organism>
<keyword evidence="1" id="KW-0472">Membrane</keyword>
<dbReference type="Proteomes" id="UP001236806">
    <property type="component" value="Unassembled WGS sequence"/>
</dbReference>
<sequence length="296" mass="32199">MTKGPIGKGAGVVEWALIQEDGCSVITNLGRHRLLWVLIGILALSAAVTGVAVPGIYSRIVSPELLPGAYAQDLISAVVSVALILLAWTSRDGRPKGQILQLGLLGYLFYAYGIYVIERAYNGLYLLYMAIFTLTFWALVSAGFCLRRNTHVPGLPGALRIASASGALLQPMIFYPLWIAMLLPLMSTGNQIDSLYSIYILELCFIMPAFLLLAVLTYRVHPLGLLLLPAMYVLGFTLIFSLALGELVKPLWDLDFNTAAFWTSLALSMFFAVLGALHLARLDLQPSPLPALAAKK</sequence>
<dbReference type="EMBL" id="JAUSXB010000001">
    <property type="protein sequence ID" value="MDQ0673104.1"/>
    <property type="molecule type" value="Genomic_DNA"/>
</dbReference>
<name>A0ABU0PGL1_9MICC</name>
<feature type="transmembrane region" description="Helical" evidence="1">
    <location>
        <begin position="99"/>
        <end position="117"/>
    </location>
</feature>
<proteinExistence type="predicted"/>
<evidence type="ECO:0000313" key="3">
    <source>
        <dbReference type="Proteomes" id="UP001236806"/>
    </source>
</evidence>
<evidence type="ECO:0000256" key="1">
    <source>
        <dbReference type="SAM" id="Phobius"/>
    </source>
</evidence>
<feature type="transmembrane region" description="Helical" evidence="1">
    <location>
        <begin position="225"/>
        <end position="244"/>
    </location>
</feature>
<keyword evidence="3" id="KW-1185">Reference proteome</keyword>
<gene>
    <name evidence="2" type="ORF">QFZ36_000665</name>
</gene>
<accession>A0ABU0PGL1</accession>
<keyword evidence="1" id="KW-1133">Transmembrane helix</keyword>
<comment type="caution">
    <text evidence="2">The sequence shown here is derived from an EMBL/GenBank/DDBJ whole genome shotgun (WGS) entry which is preliminary data.</text>
</comment>
<feature type="transmembrane region" description="Helical" evidence="1">
    <location>
        <begin position="69"/>
        <end position="87"/>
    </location>
</feature>
<feature type="transmembrane region" description="Helical" evidence="1">
    <location>
        <begin position="158"/>
        <end position="178"/>
    </location>
</feature>
<feature type="transmembrane region" description="Helical" evidence="1">
    <location>
        <begin position="34"/>
        <end position="57"/>
    </location>
</feature>
<evidence type="ECO:0000313" key="2">
    <source>
        <dbReference type="EMBL" id="MDQ0673104.1"/>
    </source>
</evidence>
<feature type="transmembrane region" description="Helical" evidence="1">
    <location>
        <begin position="123"/>
        <end position="146"/>
    </location>
</feature>